<dbReference type="PATRIC" id="fig|1122152.4.peg.1326"/>
<dbReference type="GO" id="GO:0009314">
    <property type="term" value="P:response to radiation"/>
    <property type="evidence" value="ECO:0007669"/>
    <property type="project" value="UniProtKB-ARBA"/>
</dbReference>
<dbReference type="STRING" id="1122152.GCA_000425905_01178"/>
<protein>
    <recommendedName>
        <fullName evidence="11">ATP-dependent DNA helicase</fullName>
        <ecNumber evidence="11">5.6.2.4</ecNumber>
    </recommendedName>
</protein>
<keyword evidence="7" id="KW-0413">Isomerase</keyword>
<evidence type="ECO:0000256" key="6">
    <source>
        <dbReference type="ARBA" id="ARBA00023125"/>
    </source>
</evidence>
<dbReference type="InterPro" id="IPR014016">
    <property type="entry name" value="UvrD-like_ATP-bd"/>
</dbReference>
<keyword evidence="6 11" id="KW-0238">DNA-binding</keyword>
<dbReference type="FunFam" id="1.10.486.10:FF:000003">
    <property type="entry name" value="ATP-dependent DNA helicase"/>
    <property type="match status" value="1"/>
</dbReference>
<dbReference type="PANTHER" id="PTHR11070:SF2">
    <property type="entry name" value="ATP-DEPENDENT DNA HELICASE SRS2"/>
    <property type="match status" value="1"/>
</dbReference>
<keyword evidence="15" id="KW-1185">Reference proteome</keyword>
<dbReference type="PANTHER" id="PTHR11070">
    <property type="entry name" value="UVRD / RECB / PCRA DNA HELICASE FAMILY MEMBER"/>
    <property type="match status" value="1"/>
</dbReference>
<feature type="domain" description="UvrD-like helicase ATP-binding" evidence="12">
    <location>
        <begin position="8"/>
        <end position="289"/>
    </location>
</feature>
<keyword evidence="3 10" id="KW-0378">Hydrolase</keyword>
<evidence type="ECO:0000256" key="7">
    <source>
        <dbReference type="ARBA" id="ARBA00023235"/>
    </source>
</evidence>
<dbReference type="GO" id="GO:0000725">
    <property type="term" value="P:recombinational repair"/>
    <property type="evidence" value="ECO:0007669"/>
    <property type="project" value="TreeGrafter"/>
</dbReference>
<evidence type="ECO:0000256" key="1">
    <source>
        <dbReference type="ARBA" id="ARBA00009922"/>
    </source>
</evidence>
<dbReference type="InterPro" id="IPR005751">
    <property type="entry name" value="ATP-dep_DNA_helicase_PcrA"/>
</dbReference>
<dbReference type="InterPro" id="IPR000212">
    <property type="entry name" value="DNA_helicase_UvrD/REP"/>
</dbReference>
<sequence length="747" mass="83848">MSRETILKGLNPQQQEAVETTEGPLLVVAGAGSGKTSVLTRRIAYLVEEKGVAPWNILAITFTNKAANEMRERVQQLLGPAAESIWMSTFHALCVRILRRDAEKIGYSRNFSIADSSEQVTLVKRIQKDLNINPKMYNPKAILSAISNAKNDLLDYKAYEATAKSPFEKVVSEVYQEYQKRLLKDQIMDFDDLIMQTLVLFKKDNETLSFYQNKFRYLLVDEYQDTNEAQYQLCHYLAAKSHNICVVGDADQSIYGWRGANMENILNFEQDYKKAGVQTVKLEQNYRSTGHILKAANSVIKNNQNRKVKNLWTDKGDGAKISYYRAASGNDEALYVISKITEAVKTGKRKYQDFAVLYRTNAQSRNMEEALVKSNIPYQIVGGHKFYDRKEIKDIIAYLKLVANTSDTMSFNRIVNVPKRGIGATTVEKLTSFAASNNLGIGDALANLALAPISSAASKKLADFNTKLMDCVAYSKSHGVTGLTEKILEDFGYTDALRKEKTIEADSRLDNLDEFLTVTKRFDDNYEAEDDESLPVNDFLSEVTLLSDQDDIEDKENQLTLMTLHAAKGLEFPVVFLVGMEEGLFPLSRASLDDEQLEEERRLAYVGITRAREKLYITNAFSRMMYGKTNANPPSRFIDEIDSSDIEPEYSQSPANNTYKRANVQNVPFAKANESRRSAVYTPKKASGAVGAEKEGWVVGQQVMHKAWGRGVVVKVNGSGEDMELDIAFEGKGIKRLLAAFAPIKKV</sequence>
<comment type="catalytic activity">
    <reaction evidence="8">
        <text>Couples ATP hydrolysis with the unwinding of duplex DNA by translocating in the 3'-5' direction.</text>
        <dbReference type="EC" id="5.6.2.4"/>
    </reaction>
</comment>
<organism evidence="14 15">
    <name type="scientific">Lactobacillus psittaci DSM 15354</name>
    <dbReference type="NCBI Taxonomy" id="1122152"/>
    <lineage>
        <taxon>Bacteria</taxon>
        <taxon>Bacillati</taxon>
        <taxon>Bacillota</taxon>
        <taxon>Bacilli</taxon>
        <taxon>Lactobacillales</taxon>
        <taxon>Lactobacillaceae</taxon>
        <taxon>Lactobacillus</taxon>
    </lineage>
</organism>
<name>A0A0R1S0F5_9LACO</name>
<dbReference type="InterPro" id="IPR013986">
    <property type="entry name" value="DExx_box_DNA_helicase_dom_sf"/>
</dbReference>
<proteinExistence type="inferred from homology"/>
<dbReference type="Gene3D" id="1.10.10.160">
    <property type="match status" value="1"/>
</dbReference>
<evidence type="ECO:0000256" key="2">
    <source>
        <dbReference type="ARBA" id="ARBA00022741"/>
    </source>
</evidence>
<dbReference type="FunFam" id="1.10.10.160:FF:000001">
    <property type="entry name" value="ATP-dependent DNA helicase"/>
    <property type="match status" value="1"/>
</dbReference>
<dbReference type="Gene3D" id="3.40.50.300">
    <property type="entry name" value="P-loop containing nucleotide triphosphate hydrolases"/>
    <property type="match status" value="2"/>
</dbReference>
<dbReference type="Pfam" id="PF21196">
    <property type="entry name" value="PcrA_UvrD_tudor"/>
    <property type="match status" value="1"/>
</dbReference>
<evidence type="ECO:0000256" key="10">
    <source>
        <dbReference type="PROSITE-ProRule" id="PRU00560"/>
    </source>
</evidence>
<dbReference type="GO" id="GO:0005829">
    <property type="term" value="C:cytosol"/>
    <property type="evidence" value="ECO:0007669"/>
    <property type="project" value="TreeGrafter"/>
</dbReference>
<feature type="domain" description="UvrD-like helicase C-terminal" evidence="13">
    <location>
        <begin position="290"/>
        <end position="569"/>
    </location>
</feature>
<evidence type="ECO:0000259" key="13">
    <source>
        <dbReference type="PROSITE" id="PS51217"/>
    </source>
</evidence>
<evidence type="ECO:0000256" key="8">
    <source>
        <dbReference type="ARBA" id="ARBA00034617"/>
    </source>
</evidence>
<evidence type="ECO:0000256" key="11">
    <source>
        <dbReference type="RuleBase" id="RU364053"/>
    </source>
</evidence>
<dbReference type="Gene3D" id="1.10.486.10">
    <property type="entry name" value="PCRA, domain 4"/>
    <property type="match status" value="1"/>
</dbReference>
<evidence type="ECO:0000313" key="15">
    <source>
        <dbReference type="Proteomes" id="UP000051931"/>
    </source>
</evidence>
<evidence type="ECO:0000256" key="9">
    <source>
        <dbReference type="ARBA" id="ARBA00048988"/>
    </source>
</evidence>
<dbReference type="CDD" id="cd17932">
    <property type="entry name" value="DEXQc_UvrD"/>
    <property type="match status" value="1"/>
</dbReference>
<evidence type="ECO:0000256" key="4">
    <source>
        <dbReference type="ARBA" id="ARBA00022806"/>
    </source>
</evidence>
<dbReference type="GO" id="GO:0043138">
    <property type="term" value="F:3'-5' DNA helicase activity"/>
    <property type="evidence" value="ECO:0007669"/>
    <property type="project" value="UniProtKB-EC"/>
</dbReference>
<dbReference type="GO" id="GO:0016887">
    <property type="term" value="F:ATP hydrolysis activity"/>
    <property type="evidence" value="ECO:0007669"/>
    <property type="project" value="RHEA"/>
</dbReference>
<dbReference type="GO" id="GO:0005524">
    <property type="term" value="F:ATP binding"/>
    <property type="evidence" value="ECO:0007669"/>
    <property type="project" value="UniProtKB-UniRule"/>
</dbReference>
<dbReference type="RefSeq" id="WP_027825136.1">
    <property type="nucleotide sequence ID" value="NZ_AUEI01000009.1"/>
</dbReference>
<dbReference type="AlphaFoldDB" id="A0A0R1S0F5"/>
<feature type="binding site" evidence="10">
    <location>
        <begin position="29"/>
        <end position="36"/>
    </location>
    <ligand>
        <name>ATP</name>
        <dbReference type="ChEBI" id="CHEBI:30616"/>
    </ligand>
</feature>
<dbReference type="GO" id="GO:0003677">
    <property type="term" value="F:DNA binding"/>
    <property type="evidence" value="ECO:0007669"/>
    <property type="project" value="UniProtKB-KW"/>
</dbReference>
<dbReference type="Pfam" id="PF13361">
    <property type="entry name" value="UvrD_C"/>
    <property type="match status" value="1"/>
</dbReference>
<accession>A0A0R1S0F5</accession>
<evidence type="ECO:0000259" key="12">
    <source>
        <dbReference type="PROSITE" id="PS51198"/>
    </source>
</evidence>
<dbReference type="eggNOG" id="COG0210">
    <property type="taxonomic scope" value="Bacteria"/>
</dbReference>
<dbReference type="SUPFAM" id="SSF52540">
    <property type="entry name" value="P-loop containing nucleoside triphosphate hydrolases"/>
    <property type="match status" value="1"/>
</dbReference>
<dbReference type="NCBIfam" id="TIGR01073">
    <property type="entry name" value="pcrA"/>
    <property type="match status" value="1"/>
</dbReference>
<keyword evidence="4 10" id="KW-0347">Helicase</keyword>
<comment type="caution">
    <text evidence="14">The sequence shown here is derived from an EMBL/GenBank/DDBJ whole genome shotgun (WGS) entry which is preliminary data.</text>
</comment>
<dbReference type="GO" id="GO:0033202">
    <property type="term" value="C:DNA helicase complex"/>
    <property type="evidence" value="ECO:0007669"/>
    <property type="project" value="TreeGrafter"/>
</dbReference>
<dbReference type="EC" id="5.6.2.4" evidence="11"/>
<dbReference type="Proteomes" id="UP000051931">
    <property type="component" value="Unassembled WGS sequence"/>
</dbReference>
<dbReference type="PROSITE" id="PS51198">
    <property type="entry name" value="UVRD_HELICASE_ATP_BIND"/>
    <property type="match status" value="1"/>
</dbReference>
<dbReference type="Pfam" id="PF00580">
    <property type="entry name" value="UvrD-helicase"/>
    <property type="match status" value="1"/>
</dbReference>
<dbReference type="InterPro" id="IPR014017">
    <property type="entry name" value="DNA_helicase_UvrD-like_C"/>
</dbReference>
<comment type="similarity">
    <text evidence="1 11">Belongs to the helicase family. UvrD subfamily.</text>
</comment>
<evidence type="ECO:0000313" key="14">
    <source>
        <dbReference type="EMBL" id="KRL62669.1"/>
    </source>
</evidence>
<comment type="catalytic activity">
    <reaction evidence="9 11">
        <text>ATP + H2O = ADP + phosphate + H(+)</text>
        <dbReference type="Rhea" id="RHEA:13065"/>
        <dbReference type="ChEBI" id="CHEBI:15377"/>
        <dbReference type="ChEBI" id="CHEBI:15378"/>
        <dbReference type="ChEBI" id="CHEBI:30616"/>
        <dbReference type="ChEBI" id="CHEBI:43474"/>
        <dbReference type="ChEBI" id="CHEBI:456216"/>
        <dbReference type="EC" id="5.6.2.4"/>
    </reaction>
</comment>
<dbReference type="PROSITE" id="PS51217">
    <property type="entry name" value="UVRD_HELICASE_CTER"/>
    <property type="match status" value="1"/>
</dbReference>
<evidence type="ECO:0000256" key="3">
    <source>
        <dbReference type="ARBA" id="ARBA00022801"/>
    </source>
</evidence>
<evidence type="ECO:0000256" key="5">
    <source>
        <dbReference type="ARBA" id="ARBA00022840"/>
    </source>
</evidence>
<dbReference type="CDD" id="cd18807">
    <property type="entry name" value="SF1_C_UvrD"/>
    <property type="match status" value="1"/>
</dbReference>
<keyword evidence="2 10" id="KW-0547">Nucleotide-binding</keyword>
<keyword evidence="5 10" id="KW-0067">ATP-binding</keyword>
<dbReference type="InterPro" id="IPR027417">
    <property type="entry name" value="P-loop_NTPase"/>
</dbReference>
<dbReference type="EMBL" id="AZFB01000008">
    <property type="protein sequence ID" value="KRL62669.1"/>
    <property type="molecule type" value="Genomic_DNA"/>
</dbReference>
<dbReference type="OrthoDB" id="9810135at2"/>
<gene>
    <name evidence="14" type="ORF">FC23_GL001291</name>
</gene>
<reference evidence="14 15" key="1">
    <citation type="journal article" date="2015" name="Genome Announc.">
        <title>Expanding the biotechnology potential of lactobacilli through comparative genomics of 213 strains and associated genera.</title>
        <authorList>
            <person name="Sun Z."/>
            <person name="Harris H.M."/>
            <person name="McCann A."/>
            <person name="Guo C."/>
            <person name="Argimon S."/>
            <person name="Zhang W."/>
            <person name="Yang X."/>
            <person name="Jeffery I.B."/>
            <person name="Cooney J.C."/>
            <person name="Kagawa T.F."/>
            <person name="Liu W."/>
            <person name="Song Y."/>
            <person name="Salvetti E."/>
            <person name="Wrobel A."/>
            <person name="Rasinkangas P."/>
            <person name="Parkhill J."/>
            <person name="Rea M.C."/>
            <person name="O'Sullivan O."/>
            <person name="Ritari J."/>
            <person name="Douillard F.P."/>
            <person name="Paul Ross R."/>
            <person name="Yang R."/>
            <person name="Briner A.E."/>
            <person name="Felis G.E."/>
            <person name="de Vos W.M."/>
            <person name="Barrangou R."/>
            <person name="Klaenhammer T.R."/>
            <person name="Caufield P.W."/>
            <person name="Cui Y."/>
            <person name="Zhang H."/>
            <person name="O'Toole P.W."/>
        </authorList>
    </citation>
    <scope>NUCLEOTIDE SEQUENCE [LARGE SCALE GENOMIC DNA]</scope>
    <source>
        <strain evidence="14 15">DSM 15354</strain>
    </source>
</reference>
<dbReference type="GO" id="GO:0006260">
    <property type="term" value="P:DNA replication"/>
    <property type="evidence" value="ECO:0007669"/>
    <property type="project" value="InterPro"/>
</dbReference>